<keyword evidence="3" id="KW-0413">Isomerase</keyword>
<evidence type="ECO:0000313" key="5">
    <source>
        <dbReference type="EMBL" id="CAE0671084.1"/>
    </source>
</evidence>
<feature type="domain" description="PPIase cyclophilin-type" evidence="4">
    <location>
        <begin position="12"/>
        <end position="144"/>
    </location>
</feature>
<dbReference type="GO" id="GO:0003755">
    <property type="term" value="F:peptidyl-prolyl cis-trans isomerase activity"/>
    <property type="evidence" value="ECO:0007669"/>
    <property type="project" value="UniProtKB-KW"/>
</dbReference>
<dbReference type="AlphaFoldDB" id="A0A7S3Z424"/>
<accession>A0A7S3Z424</accession>
<dbReference type="InterPro" id="IPR029000">
    <property type="entry name" value="Cyclophilin-like_dom_sf"/>
</dbReference>
<dbReference type="InterPro" id="IPR002130">
    <property type="entry name" value="Cyclophilin-type_PPIase_dom"/>
</dbReference>
<keyword evidence="2" id="KW-0697">Rotamase</keyword>
<dbReference type="SUPFAM" id="SSF50891">
    <property type="entry name" value="Cyclophilin-like"/>
    <property type="match status" value="1"/>
</dbReference>
<dbReference type="Pfam" id="PF00160">
    <property type="entry name" value="Pro_isomerase"/>
    <property type="match status" value="1"/>
</dbReference>
<dbReference type="EC" id="5.2.1.8" evidence="1"/>
<dbReference type="Gene3D" id="2.40.100.10">
    <property type="entry name" value="Cyclophilin-like"/>
    <property type="match status" value="1"/>
</dbReference>
<organism evidence="5">
    <name type="scientific">Lotharella globosa</name>
    <dbReference type="NCBI Taxonomy" id="91324"/>
    <lineage>
        <taxon>Eukaryota</taxon>
        <taxon>Sar</taxon>
        <taxon>Rhizaria</taxon>
        <taxon>Cercozoa</taxon>
        <taxon>Chlorarachniophyceae</taxon>
        <taxon>Lotharella</taxon>
    </lineage>
</organism>
<sequence>MSLRPPSMIRSDGFIVQTGQREGVSLETIPLEIAVEDQKTPIYGFTLEQISRFDERTKLPFNALGTLAMSRNVDDANSADTQFFWLLKNNDMTPSGTNLLDGRFAVFGYTTENADALYNFKVGDVIESVKIVKGMENFESPAKE</sequence>
<name>A0A7S3Z424_9EUKA</name>
<gene>
    <name evidence="5" type="ORF">LGLO00237_LOCUS22727</name>
</gene>
<dbReference type="PROSITE" id="PS50072">
    <property type="entry name" value="CSA_PPIASE_2"/>
    <property type="match status" value="1"/>
</dbReference>
<evidence type="ECO:0000256" key="1">
    <source>
        <dbReference type="ARBA" id="ARBA00013194"/>
    </source>
</evidence>
<dbReference type="InterPro" id="IPR044665">
    <property type="entry name" value="E_coli_cyclophilin_A-like"/>
</dbReference>
<evidence type="ECO:0000259" key="4">
    <source>
        <dbReference type="PROSITE" id="PS50072"/>
    </source>
</evidence>
<reference evidence="5" key="1">
    <citation type="submission" date="2021-01" db="EMBL/GenBank/DDBJ databases">
        <authorList>
            <person name="Corre E."/>
            <person name="Pelletier E."/>
            <person name="Niang G."/>
            <person name="Scheremetjew M."/>
            <person name="Finn R."/>
            <person name="Kale V."/>
            <person name="Holt S."/>
            <person name="Cochrane G."/>
            <person name="Meng A."/>
            <person name="Brown T."/>
            <person name="Cohen L."/>
        </authorList>
    </citation>
    <scope>NUCLEOTIDE SEQUENCE</scope>
    <source>
        <strain evidence="5">CCCM811</strain>
    </source>
</reference>
<protein>
    <recommendedName>
        <fullName evidence="1">peptidylprolyl isomerase</fullName>
        <ecNumber evidence="1">5.2.1.8</ecNumber>
    </recommendedName>
</protein>
<dbReference type="PANTHER" id="PTHR43246">
    <property type="entry name" value="PEPTIDYL-PROLYL CIS-TRANS ISOMERASE CYP38, CHLOROPLASTIC"/>
    <property type="match status" value="1"/>
</dbReference>
<evidence type="ECO:0000256" key="2">
    <source>
        <dbReference type="ARBA" id="ARBA00023110"/>
    </source>
</evidence>
<dbReference type="EMBL" id="HBIV01031863">
    <property type="protein sequence ID" value="CAE0671084.1"/>
    <property type="molecule type" value="Transcribed_RNA"/>
</dbReference>
<proteinExistence type="predicted"/>
<evidence type="ECO:0000256" key="3">
    <source>
        <dbReference type="ARBA" id="ARBA00023235"/>
    </source>
</evidence>